<proteinExistence type="predicted"/>
<keyword evidence="2" id="KW-1185">Reference proteome</keyword>
<evidence type="ECO:0000313" key="1">
    <source>
        <dbReference type="EMBL" id="KAA5608159.1"/>
    </source>
</evidence>
<accession>A0A5M6IJY8</accession>
<gene>
    <name evidence="1" type="ORF">F1189_30395</name>
</gene>
<dbReference type="RefSeq" id="WP_150045624.1">
    <property type="nucleotide sequence ID" value="NZ_OW485601.1"/>
</dbReference>
<dbReference type="EMBL" id="VWPK01000101">
    <property type="protein sequence ID" value="KAA5608159.1"/>
    <property type="molecule type" value="Genomic_DNA"/>
</dbReference>
<evidence type="ECO:0000313" key="2">
    <source>
        <dbReference type="Proteomes" id="UP000325255"/>
    </source>
</evidence>
<sequence>MPEFLRAGPRRVVSSGPLGERIASSAPALLIAAFLAIVTWEGTNGRLDRRIARMAARGDIAHSARLRTLLPLLRSSPPPGAPAAQRRCAGTGTVFAGLVSCL</sequence>
<reference evidence="1 2" key="1">
    <citation type="submission" date="2019-09" db="EMBL/GenBank/DDBJ databases">
        <title>Genome sequence of Rhodovastum atsumiense, a diverse member of the Acetobacteraceae family of non-sulfur purple photosynthetic bacteria.</title>
        <authorList>
            <person name="Meyer T."/>
            <person name="Kyndt J."/>
        </authorList>
    </citation>
    <scope>NUCLEOTIDE SEQUENCE [LARGE SCALE GENOMIC DNA]</scope>
    <source>
        <strain evidence="1 2">DSM 21279</strain>
    </source>
</reference>
<comment type="caution">
    <text evidence="1">The sequence shown here is derived from an EMBL/GenBank/DDBJ whole genome shotgun (WGS) entry which is preliminary data.</text>
</comment>
<name>A0A5M6IJY8_9PROT</name>
<organism evidence="1 2">
    <name type="scientific">Rhodovastum atsumiense</name>
    <dbReference type="NCBI Taxonomy" id="504468"/>
    <lineage>
        <taxon>Bacteria</taxon>
        <taxon>Pseudomonadati</taxon>
        <taxon>Pseudomonadota</taxon>
        <taxon>Alphaproteobacteria</taxon>
        <taxon>Acetobacterales</taxon>
        <taxon>Acetobacteraceae</taxon>
        <taxon>Rhodovastum</taxon>
    </lineage>
</organism>
<dbReference type="AlphaFoldDB" id="A0A5M6IJY8"/>
<protein>
    <submittedName>
        <fullName evidence="1">Uncharacterized protein</fullName>
    </submittedName>
</protein>
<dbReference type="Proteomes" id="UP000325255">
    <property type="component" value="Unassembled WGS sequence"/>
</dbReference>